<keyword evidence="1" id="KW-0808">Transferase</keyword>
<dbReference type="GO" id="GO:0006261">
    <property type="term" value="P:DNA-templated DNA replication"/>
    <property type="evidence" value="ECO:0007669"/>
    <property type="project" value="TreeGrafter"/>
</dbReference>
<accession>A0A378NWP5</accession>
<dbReference type="EMBL" id="UGPP01000001">
    <property type="protein sequence ID" value="STY70408.1"/>
    <property type="molecule type" value="Genomic_DNA"/>
</dbReference>
<gene>
    <name evidence="1" type="primary">holB</name>
    <name evidence="1" type="ORF">NCTC10571_00544</name>
</gene>
<dbReference type="RefSeq" id="WP_075555206.1">
    <property type="nucleotide sequence ID" value="NZ_UGPP01000001.1"/>
</dbReference>
<reference evidence="1 2" key="1">
    <citation type="submission" date="2018-06" db="EMBL/GenBank/DDBJ databases">
        <authorList>
            <consortium name="Pathogen Informatics"/>
            <person name="Doyle S."/>
        </authorList>
    </citation>
    <scope>NUCLEOTIDE SEQUENCE [LARGE SCALE GENOMIC DNA]</scope>
    <source>
        <strain evidence="1 2">NCTC10571</strain>
    </source>
</reference>
<protein>
    <submittedName>
        <fullName evidence="1">DNA polymerase III subunit delta</fullName>
        <ecNumber evidence="1">2.7.7.7</ecNumber>
    </submittedName>
</protein>
<dbReference type="Proteomes" id="UP000255234">
    <property type="component" value="Unassembled WGS sequence"/>
</dbReference>
<dbReference type="NCBIfam" id="TIGR00678">
    <property type="entry name" value="holB"/>
    <property type="match status" value="1"/>
</dbReference>
<dbReference type="SUPFAM" id="SSF52540">
    <property type="entry name" value="P-loop containing nucleoside triphosphate hydrolases"/>
    <property type="match status" value="1"/>
</dbReference>
<sequence length="330" mass="37922">MISWQNIYGHEQIKADLQLLLQENKLPHALLFSGIDGIGKLLTAKMLAKSLLCCNLQQGNMACGYCNSCKMFDEQNHPDFYYLEPEGKTRKLIKIEQIRQIQAKIALSPYLSDKQVVIINDAQYLNDTAGNSLLKTLEEPIGEVFFILITSNKDMILPTILSRCMKIYFAPLSYLDVAKVLQQKIQIEEDKAKIIARLSGGSILKAMQFIDDDALALRQKALSCLQDNFSIKDIWSFIDELSSFERNKINDIMSHLQMLLRDLLLMKVNKDSDIIYNQDIKDDLLNIQNKYDEVNLLTKLTLVEEILKRLNSNADIKLILQKFILDWQNK</sequence>
<dbReference type="GO" id="GO:0003887">
    <property type="term" value="F:DNA-directed DNA polymerase activity"/>
    <property type="evidence" value="ECO:0007669"/>
    <property type="project" value="UniProtKB-KW"/>
</dbReference>
<dbReference type="AlphaFoldDB" id="A0A378NWP5"/>
<dbReference type="Pfam" id="PF13177">
    <property type="entry name" value="DNA_pol3_delta2"/>
    <property type="match status" value="1"/>
</dbReference>
<dbReference type="EC" id="2.7.7.7" evidence="1"/>
<organism evidence="1 2">
    <name type="scientific">Megamonas hypermegale</name>
    <dbReference type="NCBI Taxonomy" id="158847"/>
    <lineage>
        <taxon>Bacteria</taxon>
        <taxon>Bacillati</taxon>
        <taxon>Bacillota</taxon>
        <taxon>Negativicutes</taxon>
        <taxon>Selenomonadales</taxon>
        <taxon>Selenomonadaceae</taxon>
        <taxon>Megamonas</taxon>
    </lineage>
</organism>
<dbReference type="PANTHER" id="PTHR11669:SF8">
    <property type="entry name" value="DNA POLYMERASE III SUBUNIT DELTA"/>
    <property type="match status" value="1"/>
</dbReference>
<dbReference type="InterPro" id="IPR050238">
    <property type="entry name" value="DNA_Rep/Repair_Clamp_Loader"/>
</dbReference>
<dbReference type="GO" id="GO:0003677">
    <property type="term" value="F:DNA binding"/>
    <property type="evidence" value="ECO:0007669"/>
    <property type="project" value="InterPro"/>
</dbReference>
<evidence type="ECO:0000313" key="2">
    <source>
        <dbReference type="Proteomes" id="UP000255234"/>
    </source>
</evidence>
<keyword evidence="1" id="KW-0548">Nucleotidyltransferase</keyword>
<dbReference type="PANTHER" id="PTHR11669">
    <property type="entry name" value="REPLICATION FACTOR C / DNA POLYMERASE III GAMMA-TAU SUBUNIT"/>
    <property type="match status" value="1"/>
</dbReference>
<dbReference type="InterPro" id="IPR004622">
    <property type="entry name" value="DNA_pol_HolB"/>
</dbReference>
<proteinExistence type="predicted"/>
<dbReference type="GO" id="GO:0009360">
    <property type="term" value="C:DNA polymerase III complex"/>
    <property type="evidence" value="ECO:0007669"/>
    <property type="project" value="InterPro"/>
</dbReference>
<dbReference type="InterPro" id="IPR027417">
    <property type="entry name" value="P-loop_NTPase"/>
</dbReference>
<evidence type="ECO:0000313" key="1">
    <source>
        <dbReference type="EMBL" id="STY70408.1"/>
    </source>
</evidence>
<dbReference type="GO" id="GO:0008408">
    <property type="term" value="F:3'-5' exonuclease activity"/>
    <property type="evidence" value="ECO:0007669"/>
    <property type="project" value="InterPro"/>
</dbReference>
<name>A0A378NWP5_9FIRM</name>
<dbReference type="CDD" id="cd00009">
    <property type="entry name" value="AAA"/>
    <property type="match status" value="1"/>
</dbReference>
<dbReference type="Gene3D" id="3.40.50.300">
    <property type="entry name" value="P-loop containing nucleotide triphosphate hydrolases"/>
    <property type="match status" value="1"/>
</dbReference>